<proteinExistence type="predicted"/>
<dbReference type="PANTHER" id="PTHR35866">
    <property type="entry name" value="PUTATIVE-RELATED"/>
    <property type="match status" value="1"/>
</dbReference>
<dbReference type="InterPro" id="IPR005358">
    <property type="entry name" value="Puta_zinc/iron-chelating_dom"/>
</dbReference>
<reference evidence="2" key="1">
    <citation type="journal article" date="2019" name="Int. J. Syst. Evol. Microbiol.">
        <title>The Global Catalogue of Microorganisms (GCM) 10K type strain sequencing project: providing services to taxonomists for standard genome sequencing and annotation.</title>
        <authorList>
            <consortium name="The Broad Institute Genomics Platform"/>
            <consortium name="The Broad Institute Genome Sequencing Center for Infectious Disease"/>
            <person name="Wu L."/>
            <person name="Ma J."/>
        </authorList>
    </citation>
    <scope>NUCLEOTIDE SEQUENCE [LARGE SCALE GENOMIC DNA]</scope>
    <source>
        <strain evidence="2">CECT 8289</strain>
    </source>
</reference>
<comment type="caution">
    <text evidence="1">The sequence shown here is derived from an EMBL/GenBank/DDBJ whole genome shotgun (WGS) entry which is preliminary data.</text>
</comment>
<name>A0ABV8QUR4_9BACT</name>
<dbReference type="Pfam" id="PF03692">
    <property type="entry name" value="CxxCxxCC"/>
    <property type="match status" value="1"/>
</dbReference>
<dbReference type="RefSeq" id="WP_379711076.1">
    <property type="nucleotide sequence ID" value="NZ_JBHSCZ010000005.1"/>
</dbReference>
<organism evidence="1 2">
    <name type="scientific">Ferruginibacter yonginensis</name>
    <dbReference type="NCBI Taxonomy" id="1310416"/>
    <lineage>
        <taxon>Bacteria</taxon>
        <taxon>Pseudomonadati</taxon>
        <taxon>Bacteroidota</taxon>
        <taxon>Chitinophagia</taxon>
        <taxon>Chitinophagales</taxon>
        <taxon>Chitinophagaceae</taxon>
        <taxon>Ferruginibacter</taxon>
    </lineage>
</organism>
<dbReference type="Proteomes" id="UP001595907">
    <property type="component" value="Unassembled WGS sequence"/>
</dbReference>
<evidence type="ECO:0000313" key="1">
    <source>
        <dbReference type="EMBL" id="MFC4263922.1"/>
    </source>
</evidence>
<sequence>MLAVNLRSFKRKLAIHRKTYRSFLNKMEKTPAPKIDQLTPIVAAEVWQQVDCTSCANCCKKMTPTFTAKDLKRIAAHFNQTVDAFKEQWLLKDKNNDWVNVKQPCQFLNKQTNMCSIYEVRPADCAGFPHLSKKKFEEYAHVHKQNLDYCPATFLMVQKLKDRVATLTLHK</sequence>
<evidence type="ECO:0000313" key="2">
    <source>
        <dbReference type="Proteomes" id="UP001595907"/>
    </source>
</evidence>
<accession>A0ABV8QUR4</accession>
<dbReference type="EMBL" id="JBHSCZ010000005">
    <property type="protein sequence ID" value="MFC4263922.1"/>
    <property type="molecule type" value="Genomic_DNA"/>
</dbReference>
<gene>
    <name evidence="1" type="ORF">ACFOWM_13595</name>
</gene>
<keyword evidence="2" id="KW-1185">Reference proteome</keyword>
<protein>
    <submittedName>
        <fullName evidence="1">YkgJ family cysteine cluster protein</fullName>
    </submittedName>
</protein>
<dbReference type="PANTHER" id="PTHR35866:SF1">
    <property type="entry name" value="YKGJ FAMILY CYSTEINE CLUSTER PROTEIN"/>
    <property type="match status" value="1"/>
</dbReference>